<gene>
    <name evidence="1" type="ordered locus">Emtol_3928</name>
</gene>
<evidence type="ECO:0000313" key="1">
    <source>
        <dbReference type="EMBL" id="AFK05054.1"/>
    </source>
</evidence>
<evidence type="ECO:0000313" key="2">
    <source>
        <dbReference type="Proteomes" id="UP000002875"/>
    </source>
</evidence>
<organism evidence="1 2">
    <name type="scientific">Emticicia oligotrophica (strain DSM 17448 / CIP 109782 / MTCC 6937 / GPTSA100-15)</name>
    <dbReference type="NCBI Taxonomy" id="929562"/>
    <lineage>
        <taxon>Bacteria</taxon>
        <taxon>Pseudomonadati</taxon>
        <taxon>Bacteroidota</taxon>
        <taxon>Cytophagia</taxon>
        <taxon>Cytophagales</taxon>
        <taxon>Leadbetterellaceae</taxon>
        <taxon>Emticicia</taxon>
    </lineage>
</organism>
<dbReference type="Proteomes" id="UP000002875">
    <property type="component" value="Chromosome"/>
</dbReference>
<dbReference type="RefSeq" id="WP_015030742.1">
    <property type="nucleotide sequence ID" value="NC_018748.1"/>
</dbReference>
<reference evidence="1 2" key="1">
    <citation type="submission" date="2011-07" db="EMBL/GenBank/DDBJ databases">
        <title>The complete genome of chromosome of Emticicia oligotrophica DSM 17448.</title>
        <authorList>
            <consortium name="US DOE Joint Genome Institute (JGI-PGF)"/>
            <person name="Lucas S."/>
            <person name="Han J."/>
            <person name="Lapidus A."/>
            <person name="Bruce D."/>
            <person name="Goodwin L."/>
            <person name="Pitluck S."/>
            <person name="Peters L."/>
            <person name="Kyrpides N."/>
            <person name="Mavromatis K."/>
            <person name="Ivanova N."/>
            <person name="Ovchinnikova G."/>
            <person name="Teshima H."/>
            <person name="Detter J.C."/>
            <person name="Tapia R."/>
            <person name="Han C."/>
            <person name="Land M."/>
            <person name="Hauser L."/>
            <person name="Markowitz V."/>
            <person name="Cheng J.-F."/>
            <person name="Hugenholtz P."/>
            <person name="Woyke T."/>
            <person name="Wu D."/>
            <person name="Tindall B."/>
            <person name="Pomrenke H."/>
            <person name="Brambilla E."/>
            <person name="Klenk H.-P."/>
            <person name="Eisen J.A."/>
        </authorList>
    </citation>
    <scope>NUCLEOTIDE SEQUENCE [LARGE SCALE GENOMIC DNA]</scope>
    <source>
        <strain evidence="1 2">DSM 17448</strain>
    </source>
</reference>
<accession>A0ABN4ARC3</accession>
<protein>
    <submittedName>
        <fullName evidence="1">Uncharacterized protein</fullName>
    </submittedName>
</protein>
<name>A0ABN4ARC3_EMTOG</name>
<proteinExistence type="predicted"/>
<dbReference type="EMBL" id="CP002961">
    <property type="protein sequence ID" value="AFK05054.1"/>
    <property type="molecule type" value="Genomic_DNA"/>
</dbReference>
<keyword evidence="2" id="KW-1185">Reference proteome</keyword>
<sequence>MKHINSRKILPYLFILLFSLDISGQNNLVDINSFEYTKGAFKKGHSGAEVIHIPKGQRPLPSNYLKWRYRHRHLRSFKRGASFLIPEITLEKFGREKLGRPDGLFVMSKNEMDDLISKSSGNLNYVENQLGIPQNSWKNSTIIRIDIQKPKKHHLRIPSGNETGANELWIPGGKLPNGYRESVIDQVPQGKYKEIKLNLK</sequence>